<dbReference type="AlphaFoldDB" id="A0A552UJK6"/>
<name>A0A552UJK6_9SPHN</name>
<keyword evidence="5" id="KW-1185">Reference proteome</keyword>
<dbReference type="Gene3D" id="2.60.120.260">
    <property type="entry name" value="Galactose-binding domain-like"/>
    <property type="match status" value="1"/>
</dbReference>
<feature type="domain" description="Ice-binding protein C-terminal" evidence="3">
    <location>
        <begin position="213"/>
        <end position="237"/>
    </location>
</feature>
<feature type="domain" description="DUF642" evidence="2">
    <location>
        <begin position="95"/>
        <end position="196"/>
    </location>
</feature>
<comment type="caution">
    <text evidence="4">The sequence shown here is derived from an EMBL/GenBank/DDBJ whole genome shotgun (WGS) entry which is preliminary data.</text>
</comment>
<keyword evidence="1" id="KW-0732">Signal</keyword>
<dbReference type="EMBL" id="VJWA01000001">
    <property type="protein sequence ID" value="TRW18429.1"/>
    <property type="molecule type" value="Genomic_DNA"/>
</dbReference>
<evidence type="ECO:0000259" key="3">
    <source>
        <dbReference type="Pfam" id="PF07589"/>
    </source>
</evidence>
<evidence type="ECO:0000313" key="5">
    <source>
        <dbReference type="Proteomes" id="UP000317894"/>
    </source>
</evidence>
<dbReference type="InterPro" id="IPR013424">
    <property type="entry name" value="Ice-binding_C"/>
</dbReference>
<organism evidence="4 5">
    <name type="scientific">Glacieibacterium frigidum</name>
    <dbReference type="NCBI Taxonomy" id="2593303"/>
    <lineage>
        <taxon>Bacteria</taxon>
        <taxon>Pseudomonadati</taxon>
        <taxon>Pseudomonadota</taxon>
        <taxon>Alphaproteobacteria</taxon>
        <taxon>Sphingomonadales</taxon>
        <taxon>Sphingosinicellaceae</taxon>
        <taxon>Glacieibacterium</taxon>
    </lineage>
</organism>
<dbReference type="Proteomes" id="UP000317894">
    <property type="component" value="Unassembled WGS sequence"/>
</dbReference>
<sequence>MFKSLSVAVAVSAAIAAPAFAAPNLVVNGGFEQSSYTSNTQFGAGFGGQGVTGWTGLGGNHLQFYFFGGTQTTTNAVNQFNDPQGYFRPNFSTLSPQGGNFVALDGDSDYDGSISQLITGLNVGSQYRLTFSWAASQLINRTGPTTEQLVGSFGGSTFATDVVSVASEGFEGWFDEAFTFTATSTSQVLTFLSVGTPNGLPPIAALDGVSLTAVPEPATWGLMIAGFAMVGIASRRRMPTTAS</sequence>
<protein>
    <submittedName>
        <fullName evidence="4">DUF642 domain-containing protein</fullName>
    </submittedName>
</protein>
<dbReference type="NCBIfam" id="NF035944">
    <property type="entry name" value="PEPxxWA-CTERM"/>
    <property type="match status" value="1"/>
</dbReference>
<evidence type="ECO:0000313" key="4">
    <source>
        <dbReference type="EMBL" id="TRW18429.1"/>
    </source>
</evidence>
<reference evidence="4 5" key="1">
    <citation type="submission" date="2019-07" db="EMBL/GenBank/DDBJ databases">
        <title>Novel species isolated from glacier.</title>
        <authorList>
            <person name="Liu Q."/>
            <person name="Xin Y.-H."/>
        </authorList>
    </citation>
    <scope>NUCLEOTIDE SEQUENCE [LARGE SCALE GENOMIC DNA]</scope>
    <source>
        <strain evidence="4 5">LB1R16</strain>
    </source>
</reference>
<dbReference type="Pfam" id="PF04862">
    <property type="entry name" value="DUF642"/>
    <property type="match status" value="1"/>
</dbReference>
<evidence type="ECO:0000259" key="2">
    <source>
        <dbReference type="Pfam" id="PF04862"/>
    </source>
</evidence>
<dbReference type="Pfam" id="PF07589">
    <property type="entry name" value="PEP-CTERM"/>
    <property type="match status" value="1"/>
</dbReference>
<accession>A0A552UJK6</accession>
<evidence type="ECO:0000256" key="1">
    <source>
        <dbReference type="SAM" id="SignalP"/>
    </source>
</evidence>
<dbReference type="OrthoDB" id="7874461at2"/>
<dbReference type="RefSeq" id="WP_144237120.1">
    <property type="nucleotide sequence ID" value="NZ_VJWA01000001.1"/>
</dbReference>
<feature type="signal peptide" evidence="1">
    <location>
        <begin position="1"/>
        <end position="21"/>
    </location>
</feature>
<dbReference type="InterPro" id="IPR006946">
    <property type="entry name" value="DGR2-like_dom"/>
</dbReference>
<feature type="chain" id="PRO_5022151797" evidence="1">
    <location>
        <begin position="22"/>
        <end position="243"/>
    </location>
</feature>
<proteinExistence type="predicted"/>
<dbReference type="NCBIfam" id="TIGR02595">
    <property type="entry name" value="PEP_CTERM"/>
    <property type="match status" value="1"/>
</dbReference>
<gene>
    <name evidence="4" type="ORF">FMM06_06705</name>
</gene>